<sequence length="522" mass="61748">MFMQKIQAKFYSLKTRLINKFIRLSPWCYDIYYRYFTSWQQGSIKGIYLHPSWKKNANHVLIFTQRYWLIHTAVESAFAKELQTQGWNVTVVGCDQAIRTCDNMMYGQTLETKPLTHQCSYCSYLLKKLCQRVGVNYISIREYLERNPVQSDSLPYRDYEKIVWCSWVRLLRSQHPQEQEEFALRHSLVESCQTIDRFLTHYLEHNKVDQVIMLNGKFFAEQLLREHCHEKDIPYISYEKGTFKETLVFAKNKAAIPYPTLEKWQQRKDIPLTQEQKQRLYGYLEQRKVVGNAGIVPLYSTMTEDQKQLSLKYGIDLTKDIVVLFTNVIWDSSVVLEDTIFSNIFEWITTVINFYIKNQDTQLIIRIHPAEIKISPQQQTRDKVQDFIQSKFPTLPSNIIVISPQDDASPYTLMNLAKIGLVYTSTTGLEMALKEKPVIVCSNTHYANTEFVYTPLNTKEFLIFLSQNLQLRNQQLIYAERYAYMLYFEYMIPYSNWINQKNANYKFKTAISEMNLLRQAEL</sequence>
<dbReference type="KEGG" id="syn:slr2115"/>
<dbReference type="PIR" id="S75491">
    <property type="entry name" value="S75491"/>
</dbReference>
<dbReference type="EnsemblBacteria" id="BAA18052">
    <property type="protein sequence ID" value="BAA18052"/>
    <property type="gene ID" value="BAA18052"/>
</dbReference>
<reference evidence="1 2" key="1">
    <citation type="journal article" date="1995" name="DNA Res.">
        <title>Sequence analysis of the genome of the unicellular cyanobacterium Synechocystis sp. strain PCC6803. I. Sequence features in the 1 Mb region from map positions 64% to 92% of the genome.</title>
        <authorList>
            <person name="Kaneko T."/>
            <person name="Tanaka A."/>
            <person name="Sato S."/>
            <person name="Kotani H."/>
            <person name="Sazuka T."/>
            <person name="Miyajima N."/>
            <person name="Sugiura M."/>
            <person name="Tabata S."/>
        </authorList>
    </citation>
    <scope>NUCLEOTIDE SEQUENCE [LARGE SCALE GENOMIC DNA]</scope>
    <source>
        <strain evidence="2">ATCC 27184 / PCC 6803 / Kazusa</strain>
    </source>
</reference>
<dbReference type="SUPFAM" id="SSF53756">
    <property type="entry name" value="UDP-Glycosyltransferase/glycogen phosphorylase"/>
    <property type="match status" value="1"/>
</dbReference>
<organism evidence="1 2">
    <name type="scientific">Synechocystis sp. (strain ATCC 27184 / PCC 6803 / Kazusa)</name>
    <dbReference type="NCBI Taxonomy" id="1111708"/>
    <lineage>
        <taxon>Bacteria</taxon>
        <taxon>Bacillati</taxon>
        <taxon>Cyanobacteriota</taxon>
        <taxon>Cyanophyceae</taxon>
        <taxon>Synechococcales</taxon>
        <taxon>Merismopediaceae</taxon>
        <taxon>Synechocystis</taxon>
    </lineage>
</organism>
<keyword evidence="2" id="KW-1185">Reference proteome</keyword>
<dbReference type="STRING" id="1148.gene:10498923"/>
<dbReference type="AlphaFoldDB" id="P73982"/>
<name>P73982_SYNY3</name>
<reference evidence="1 2" key="2">
    <citation type="journal article" date="1996" name="DNA Res.">
        <title>Sequence analysis of the genome of the unicellular cyanobacterium Synechocystis sp. strain PCC6803. II. Sequence determination of the entire genome and assignment of potential protein-coding regions.</title>
        <authorList>
            <person name="Kaneko T."/>
            <person name="Sato S."/>
            <person name="Kotani H."/>
            <person name="Tanaka A."/>
            <person name="Asamizu E."/>
            <person name="Nakamura Y."/>
            <person name="Miyajima N."/>
            <person name="Hirosawa M."/>
            <person name="Sugiura M."/>
            <person name="Sasamoto S."/>
            <person name="Kimura T."/>
            <person name="Hosouchi T."/>
            <person name="Matsuno A."/>
            <person name="Muraki A."/>
            <person name="Nakazaki N."/>
            <person name="Naruo K."/>
            <person name="Okumura S."/>
            <person name="Shimpo S."/>
            <person name="Takeuchi C."/>
            <person name="Wada T."/>
            <person name="Watanabe A."/>
            <person name="Yamada M."/>
            <person name="Yasuda M."/>
            <person name="Tabata S."/>
        </authorList>
    </citation>
    <scope>NUCLEOTIDE SEQUENCE [LARGE SCALE GENOMIC DNA]</scope>
    <source>
        <strain evidence="2">ATCC 27184 / PCC 6803 / Kazusa</strain>
    </source>
</reference>
<proteinExistence type="predicted"/>
<evidence type="ECO:0000313" key="2">
    <source>
        <dbReference type="Proteomes" id="UP000001425"/>
    </source>
</evidence>
<dbReference type="Proteomes" id="UP000001425">
    <property type="component" value="Chromosome"/>
</dbReference>
<dbReference type="eggNOG" id="COG0763">
    <property type="taxonomic scope" value="Bacteria"/>
</dbReference>
<dbReference type="EMBL" id="BA000022">
    <property type="protein sequence ID" value="BAA18052.1"/>
    <property type="molecule type" value="Genomic_DNA"/>
</dbReference>
<dbReference type="InParanoid" id="P73982"/>
<accession>P73982</accession>
<gene>
    <name evidence="1" type="ordered locus">slr2115</name>
</gene>
<protein>
    <submittedName>
        <fullName evidence="1">Slr2115 protein</fullName>
    </submittedName>
</protein>
<dbReference type="PaxDb" id="1148-1653136"/>
<dbReference type="IntAct" id="P73982">
    <property type="interactions" value="1"/>
</dbReference>
<evidence type="ECO:0000313" key="1">
    <source>
        <dbReference type="EMBL" id="BAA18052.1"/>
    </source>
</evidence>